<sequence length="148" mass="15900">MGRSTSEAPGEGGQTSPVDIDRDRPTHLSAFDPALTVGAMGAHRVEEASEDAARPLWVRLCRVLNRERVCAVADCIALTDPGIGHCPTHLRDLRADLGPYRCAEPTCVQSRVTGDELCAAHGEAAFIDSCSLPVQGTRWNSRPGPLQR</sequence>
<proteinExistence type="predicted"/>
<dbReference type="Proteomes" id="UP001165092">
    <property type="component" value="Unassembled WGS sequence"/>
</dbReference>
<protein>
    <submittedName>
        <fullName evidence="2">Uncharacterized protein</fullName>
    </submittedName>
</protein>
<keyword evidence="3" id="KW-1185">Reference proteome</keyword>
<evidence type="ECO:0000313" key="2">
    <source>
        <dbReference type="EMBL" id="GLU50120.1"/>
    </source>
</evidence>
<organism evidence="2 3">
    <name type="scientific">Nocardiopsis ansamitocini</name>
    <dbReference type="NCBI Taxonomy" id="1670832"/>
    <lineage>
        <taxon>Bacteria</taxon>
        <taxon>Bacillati</taxon>
        <taxon>Actinomycetota</taxon>
        <taxon>Actinomycetes</taxon>
        <taxon>Streptosporangiales</taxon>
        <taxon>Nocardiopsidaceae</taxon>
        <taxon>Nocardiopsis</taxon>
    </lineage>
</organism>
<dbReference type="EMBL" id="BSQG01000011">
    <property type="protein sequence ID" value="GLU50120.1"/>
    <property type="molecule type" value="Genomic_DNA"/>
</dbReference>
<dbReference type="AlphaFoldDB" id="A0A9W6ULI7"/>
<name>A0A9W6ULI7_9ACTN</name>
<feature type="region of interest" description="Disordered" evidence="1">
    <location>
        <begin position="1"/>
        <end position="25"/>
    </location>
</feature>
<evidence type="ECO:0000256" key="1">
    <source>
        <dbReference type="SAM" id="MobiDB-lite"/>
    </source>
</evidence>
<comment type="caution">
    <text evidence="2">The sequence shown here is derived from an EMBL/GenBank/DDBJ whole genome shotgun (WGS) entry which is preliminary data.</text>
</comment>
<gene>
    <name evidence="2" type="ORF">Nans01_44710</name>
</gene>
<evidence type="ECO:0000313" key="3">
    <source>
        <dbReference type="Proteomes" id="UP001165092"/>
    </source>
</evidence>
<reference evidence="2" key="1">
    <citation type="submission" date="2023-02" db="EMBL/GenBank/DDBJ databases">
        <title>Nocardiopsis ansamitocini NBRC 112285.</title>
        <authorList>
            <person name="Ichikawa N."/>
            <person name="Sato H."/>
            <person name="Tonouchi N."/>
        </authorList>
    </citation>
    <scope>NUCLEOTIDE SEQUENCE</scope>
    <source>
        <strain evidence="2">NBRC 112285</strain>
    </source>
</reference>
<accession>A0A9W6ULI7</accession>